<dbReference type="AlphaFoldDB" id="A0ABD3E8I0"/>
<feature type="region of interest" description="Disordered" evidence="1">
    <location>
        <begin position="433"/>
        <end position="456"/>
    </location>
</feature>
<dbReference type="Pfam" id="PF23399">
    <property type="entry name" value="LTI65_PGEED"/>
    <property type="match status" value="1"/>
</dbReference>
<feature type="compositionally biased region" description="Polar residues" evidence="1">
    <location>
        <begin position="184"/>
        <end position="196"/>
    </location>
</feature>
<evidence type="ECO:0000259" key="2">
    <source>
        <dbReference type="Pfam" id="PF23399"/>
    </source>
</evidence>
<organism evidence="5 6">
    <name type="scientific">Castilleja foliolosa</name>
    <dbReference type="NCBI Taxonomy" id="1961234"/>
    <lineage>
        <taxon>Eukaryota</taxon>
        <taxon>Viridiplantae</taxon>
        <taxon>Streptophyta</taxon>
        <taxon>Embryophyta</taxon>
        <taxon>Tracheophyta</taxon>
        <taxon>Spermatophyta</taxon>
        <taxon>Magnoliopsida</taxon>
        <taxon>eudicotyledons</taxon>
        <taxon>Gunneridae</taxon>
        <taxon>Pentapetalae</taxon>
        <taxon>asterids</taxon>
        <taxon>lamiids</taxon>
        <taxon>Lamiales</taxon>
        <taxon>Orobanchaceae</taxon>
        <taxon>Pedicularideae</taxon>
        <taxon>Castillejinae</taxon>
        <taxon>Castilleja</taxon>
    </lineage>
</organism>
<dbReference type="Proteomes" id="UP001632038">
    <property type="component" value="Unassembled WGS sequence"/>
</dbReference>
<evidence type="ECO:0000313" key="6">
    <source>
        <dbReference type="Proteomes" id="UP001632038"/>
    </source>
</evidence>
<feature type="domain" description="LTI65/LTI78 N-terminal" evidence="4">
    <location>
        <begin position="34"/>
        <end position="101"/>
    </location>
</feature>
<accession>A0ABD3E8I0</accession>
<evidence type="ECO:0000259" key="4">
    <source>
        <dbReference type="Pfam" id="PF23403"/>
    </source>
</evidence>
<evidence type="ECO:0000256" key="1">
    <source>
        <dbReference type="SAM" id="MobiDB-lite"/>
    </source>
</evidence>
<dbReference type="InterPro" id="IPR057058">
    <property type="entry name" value="LTI65_LTI78_NYQTKV"/>
</dbReference>
<evidence type="ECO:0008006" key="7">
    <source>
        <dbReference type="Google" id="ProtNLM"/>
    </source>
</evidence>
<reference evidence="6" key="1">
    <citation type="journal article" date="2024" name="IScience">
        <title>Strigolactones Initiate the Formation of Haustorium-like Structures in Castilleja.</title>
        <authorList>
            <person name="Buerger M."/>
            <person name="Peterson D."/>
            <person name="Chory J."/>
        </authorList>
    </citation>
    <scope>NUCLEOTIDE SEQUENCE [LARGE SCALE GENOMIC DNA]</scope>
</reference>
<feature type="compositionally biased region" description="Basic and acidic residues" evidence="1">
    <location>
        <begin position="197"/>
        <end position="210"/>
    </location>
</feature>
<feature type="compositionally biased region" description="Low complexity" evidence="1">
    <location>
        <begin position="287"/>
        <end position="311"/>
    </location>
</feature>
<feature type="compositionally biased region" description="Basic residues" evidence="1">
    <location>
        <begin position="36"/>
        <end position="51"/>
    </location>
</feature>
<dbReference type="Pfam" id="PF23402">
    <property type="entry name" value="LTI65_LTI78_NYQTKV"/>
    <property type="match status" value="1"/>
</dbReference>
<dbReference type="PANTHER" id="PTHR33836">
    <property type="entry name" value="LOW-TEMPERATURE-INDUCED 65 KDA PROTEIN-RELATED"/>
    <property type="match status" value="1"/>
</dbReference>
<evidence type="ECO:0000259" key="3">
    <source>
        <dbReference type="Pfam" id="PF23402"/>
    </source>
</evidence>
<protein>
    <recommendedName>
        <fullName evidence="7">Low-temperature-induced 65 kDa protein</fullName>
    </recommendedName>
</protein>
<dbReference type="Pfam" id="PF23403">
    <property type="entry name" value="LTI65_LTI78_N"/>
    <property type="match status" value="1"/>
</dbReference>
<dbReference type="InterPro" id="IPR012418">
    <property type="entry name" value="CAP160"/>
</dbReference>
<dbReference type="EMBL" id="JAVIJP010000007">
    <property type="protein sequence ID" value="KAL3650492.1"/>
    <property type="molecule type" value="Genomic_DNA"/>
</dbReference>
<sequence>MDSEIPSDHGHHEEDTHHAKLHSVVEGGEGEQDEHHHHKSVLKKVKEKAKKIKDSIKKHGHGHNHNHDHDHESTDEEDDDDEIVDDPEVHGAPMYDSAVIRSINPPRDTNINVERPSVMPVDKHEQDLVNKGIGTQGPMGHTFGELPAMANLDARNMNATNVTDPNIKFRPRIGLEEDPHCPYNSPTEIPHSNYQSKVDDPTGDGGKEANVDPLVSRFGNLNVHNVFDKKPEQDRFAPQETPTQNLLSPESNPVYTPETERPDPSPEIQRPDSTPKTKNQDSNAQSTIAGKISAAATAAADTATSAKNAVASKMGYGGGSQGYSSGGGGDTAATVTMKDYLAEKLRPGDEDKALSEVITDALTKKNESKAVGQPGSKVKVSAEVAARLGPPNETKREGEDALAAGAESSGQGVVDRLRDAVGAWLGKSEGMQTAQDSIAGSYVSDPATAGGAKKEN</sequence>
<comment type="caution">
    <text evidence="5">The sequence shown here is derived from an EMBL/GenBank/DDBJ whole genome shotgun (WGS) entry which is preliminary data.</text>
</comment>
<keyword evidence="6" id="KW-1185">Reference proteome</keyword>
<dbReference type="PANTHER" id="PTHR33836:SF1">
    <property type="entry name" value="LOW-TEMPERATURE-INDUCED 65 KDA PROTEIN-RELATED"/>
    <property type="match status" value="1"/>
</dbReference>
<feature type="region of interest" description="Disordered" evidence="1">
    <location>
        <begin position="364"/>
        <end position="413"/>
    </location>
</feature>
<feature type="compositionally biased region" description="Basic and acidic residues" evidence="1">
    <location>
        <begin position="1"/>
        <end position="18"/>
    </location>
</feature>
<feature type="region of interest" description="Disordered" evidence="1">
    <location>
        <begin position="231"/>
        <end position="333"/>
    </location>
</feature>
<dbReference type="InterPro" id="IPR056605">
    <property type="entry name" value="LTI65_LTI78_N"/>
</dbReference>
<feature type="domain" description="LTI65/LTI78 PGEED repeat" evidence="2">
    <location>
        <begin position="335"/>
        <end position="362"/>
    </location>
</feature>
<proteinExistence type="predicted"/>
<feature type="compositionally biased region" description="Basic and acidic residues" evidence="1">
    <location>
        <begin position="258"/>
        <end position="279"/>
    </location>
</feature>
<dbReference type="Pfam" id="PF07918">
    <property type="entry name" value="CAP160"/>
    <property type="match status" value="1"/>
</dbReference>
<dbReference type="InterPro" id="IPR057059">
    <property type="entry name" value="LTI65/LTI78_PGEED"/>
</dbReference>
<evidence type="ECO:0000313" key="5">
    <source>
        <dbReference type="EMBL" id="KAL3650492.1"/>
    </source>
</evidence>
<feature type="domain" description="LTI65/LTI78 NYQTKV repeat" evidence="3">
    <location>
        <begin position="172"/>
        <end position="225"/>
    </location>
</feature>
<name>A0ABD3E8I0_9LAMI</name>
<feature type="compositionally biased region" description="Acidic residues" evidence="1">
    <location>
        <begin position="73"/>
        <end position="86"/>
    </location>
</feature>
<dbReference type="InterPro" id="IPR037491">
    <property type="entry name" value="LTI78/LTI65"/>
</dbReference>
<feature type="compositionally biased region" description="Gly residues" evidence="1">
    <location>
        <begin position="315"/>
        <end position="330"/>
    </location>
</feature>
<gene>
    <name evidence="5" type="ORF">CASFOL_006895</name>
</gene>
<feature type="compositionally biased region" description="Polar residues" evidence="1">
    <location>
        <begin position="240"/>
        <end position="254"/>
    </location>
</feature>
<feature type="region of interest" description="Disordered" evidence="1">
    <location>
        <begin position="178"/>
        <end position="212"/>
    </location>
</feature>
<feature type="region of interest" description="Disordered" evidence="1">
    <location>
        <begin position="1"/>
        <end position="114"/>
    </location>
</feature>